<dbReference type="GO" id="GO:0016592">
    <property type="term" value="C:mediator complex"/>
    <property type="evidence" value="ECO:0007669"/>
    <property type="project" value="InterPro"/>
</dbReference>
<evidence type="ECO:0000256" key="6">
    <source>
        <dbReference type="SAM" id="MobiDB-lite"/>
    </source>
</evidence>
<comment type="subcellular location">
    <subcellularLocation>
        <location evidence="1">Nucleus</location>
    </subcellularLocation>
</comment>
<feature type="region of interest" description="Disordered" evidence="6">
    <location>
        <begin position="91"/>
        <end position="190"/>
    </location>
</feature>
<dbReference type="OMA" id="EYAYFVN"/>
<keyword evidence="3" id="KW-0804">Transcription</keyword>
<evidence type="ECO:0000256" key="1">
    <source>
        <dbReference type="ARBA" id="ARBA00004123"/>
    </source>
</evidence>
<feature type="compositionally biased region" description="Basic and acidic residues" evidence="6">
    <location>
        <begin position="167"/>
        <end position="178"/>
    </location>
</feature>
<dbReference type="RefSeq" id="XP_028543622.1">
    <property type="nucleotide sequence ID" value="XM_028687821.1"/>
</dbReference>
<feature type="compositionally biased region" description="Basic and acidic residues" evidence="6">
    <location>
        <begin position="100"/>
        <end position="137"/>
    </location>
</feature>
<dbReference type="SUPFAM" id="SSF140718">
    <property type="entry name" value="Mediator hinge subcomplex-like"/>
    <property type="match status" value="1"/>
</dbReference>
<name>A0A1Y1JKU0_PLAGO</name>
<dbReference type="AlphaFoldDB" id="A0A1Y1JKU0"/>
<proteinExistence type="predicted"/>
<dbReference type="Proteomes" id="UP000195521">
    <property type="component" value="Unassembled WGS sequence"/>
</dbReference>
<organism evidence="7 8">
    <name type="scientific">Plasmodium gonderi</name>
    <dbReference type="NCBI Taxonomy" id="77519"/>
    <lineage>
        <taxon>Eukaryota</taxon>
        <taxon>Sar</taxon>
        <taxon>Alveolata</taxon>
        <taxon>Apicomplexa</taxon>
        <taxon>Aconoidasida</taxon>
        <taxon>Haemosporida</taxon>
        <taxon>Plasmodiidae</taxon>
        <taxon>Plasmodium</taxon>
        <taxon>Plasmodium (Plasmodium)</taxon>
    </lineage>
</organism>
<evidence type="ECO:0000256" key="2">
    <source>
        <dbReference type="ARBA" id="ARBA00023015"/>
    </source>
</evidence>
<dbReference type="GeneID" id="39747751"/>
<dbReference type="OrthoDB" id="366094at2759"/>
<dbReference type="EMBL" id="BDQF01000010">
    <property type="protein sequence ID" value="GAW81033.1"/>
    <property type="molecule type" value="Genomic_DNA"/>
</dbReference>
<comment type="caution">
    <text evidence="7">The sequence shown here is derived from an EMBL/GenBank/DDBJ whole genome shotgun (WGS) entry which is preliminary data.</text>
</comment>
<keyword evidence="2" id="KW-0805">Transcription regulation</keyword>
<reference evidence="8" key="1">
    <citation type="submission" date="2017-04" db="EMBL/GenBank/DDBJ databases">
        <title>Plasmodium gonderi genome.</title>
        <authorList>
            <person name="Arisue N."/>
            <person name="Honma H."/>
            <person name="Kawai S."/>
            <person name="Tougan T."/>
            <person name="Tanabe K."/>
            <person name="Horii T."/>
        </authorList>
    </citation>
    <scope>NUCLEOTIDE SEQUENCE [LARGE SCALE GENOMIC DNA]</scope>
    <source>
        <strain evidence="8">ATCC 30045</strain>
    </source>
</reference>
<evidence type="ECO:0000256" key="5">
    <source>
        <dbReference type="SAM" id="Coils"/>
    </source>
</evidence>
<keyword evidence="4" id="KW-0539">Nucleus</keyword>
<feature type="compositionally biased region" description="Acidic residues" evidence="6">
    <location>
        <begin position="138"/>
        <end position="153"/>
    </location>
</feature>
<keyword evidence="8" id="KW-1185">Reference proteome</keyword>
<evidence type="ECO:0000313" key="8">
    <source>
        <dbReference type="Proteomes" id="UP000195521"/>
    </source>
</evidence>
<protein>
    <submittedName>
        <fullName evidence="7">Uncharacterized protein</fullName>
    </submittedName>
</protein>
<gene>
    <name evidence="7" type="ORF">PGO_092330</name>
</gene>
<evidence type="ECO:0000256" key="3">
    <source>
        <dbReference type="ARBA" id="ARBA00023163"/>
    </source>
</evidence>
<sequence>MNNNFRSPESNDPIKKLQNLLNNCLYSVIDVLNKLSYEGEPKELEIVPEEESEYAYFVNLLKERACEIQGETNEGIIKGVVAGEEAREVEEVEEVNNVDEVEKVDEVREEAKTEQKAEPNEHPNGDGKSHVNDRETNESEDQSSEETIDESYDESNGISNDQSNDDMVDRKKSDDEQPQHSAQEGLEEKKYFVKPNLEKSLEQEILDRVERMNLILKMIDSCIDELPDSFMIEEEKCKEMKVLQKKKDDAKEELKELYNEYDSIYNYVTDSLRNFIVDMD</sequence>
<evidence type="ECO:0000313" key="7">
    <source>
        <dbReference type="EMBL" id="GAW81033.1"/>
    </source>
</evidence>
<accession>A0A1Y1JKU0</accession>
<evidence type="ECO:0000256" key="4">
    <source>
        <dbReference type="ARBA" id="ARBA00023242"/>
    </source>
</evidence>
<keyword evidence="5" id="KW-0175">Coiled coil</keyword>
<feature type="coiled-coil region" evidence="5">
    <location>
        <begin position="233"/>
        <end position="267"/>
    </location>
</feature>
<dbReference type="InterPro" id="IPR037212">
    <property type="entry name" value="Med7/Med21-like"/>
</dbReference>